<feature type="transmembrane region" description="Helical" evidence="1">
    <location>
        <begin position="7"/>
        <end position="28"/>
    </location>
</feature>
<accession>A0A0B8NDM0</accession>
<dbReference type="AlphaFoldDB" id="A0A0B8NDM0"/>
<dbReference type="Proteomes" id="UP000180166">
    <property type="component" value="Chromosome"/>
</dbReference>
<dbReference type="OrthoDB" id="4337111at2"/>
<gene>
    <name evidence="2" type="ORF">NS506_04739</name>
    <name evidence="3" type="ORF">NSK11_contig00030-0028</name>
</gene>
<evidence type="ECO:0000256" key="1">
    <source>
        <dbReference type="SAM" id="Phobius"/>
    </source>
</evidence>
<evidence type="ECO:0000313" key="5">
    <source>
        <dbReference type="Proteomes" id="UP000180166"/>
    </source>
</evidence>
<dbReference type="Proteomes" id="UP000037179">
    <property type="component" value="Unassembled WGS sequence"/>
</dbReference>
<dbReference type="EMBL" id="BBYQ01000030">
    <property type="protein sequence ID" value="GAP28199.1"/>
    <property type="molecule type" value="Genomic_DNA"/>
</dbReference>
<evidence type="ECO:0000313" key="4">
    <source>
        <dbReference type="Proteomes" id="UP000037179"/>
    </source>
</evidence>
<dbReference type="InterPro" id="IPR021214">
    <property type="entry name" value="DUF2568"/>
</dbReference>
<dbReference type="RefSeq" id="WP_033087280.1">
    <property type="nucleotide sequence ID" value="NZ_AP017900.1"/>
</dbReference>
<reference evidence="3 4" key="2">
    <citation type="journal article" date="2016" name="Genome Announc.">
        <title>Draft Genome Sequence of Erythromycin- and Oxytetracycline-Sensitive Nocardia seriolae Strain U-1 (NBRC 110359).</title>
        <authorList>
            <person name="Imajoh M."/>
            <person name="Sukeda M."/>
            <person name="Shimizu M."/>
            <person name="Yamane J."/>
            <person name="Ohnishi K."/>
            <person name="Oshima S."/>
        </authorList>
    </citation>
    <scope>NUCLEOTIDE SEQUENCE [LARGE SCALE GENOMIC DNA]</scope>
    <source>
        <strain evidence="3 4">U-1</strain>
    </source>
</reference>
<evidence type="ECO:0000313" key="3">
    <source>
        <dbReference type="EMBL" id="GAP28199.1"/>
    </source>
</evidence>
<reference evidence="2 5" key="3">
    <citation type="submission" date="2016-10" db="EMBL/GenBank/DDBJ databases">
        <title>Genome sequence of Nocardia seriolae strain EM150506, isolated from Anguila japonica.</title>
        <authorList>
            <person name="Han H.-J."/>
        </authorList>
    </citation>
    <scope>NUCLEOTIDE SEQUENCE [LARGE SCALE GENOMIC DNA]</scope>
    <source>
        <strain evidence="2 5">EM150506</strain>
    </source>
</reference>
<evidence type="ECO:0000313" key="2">
    <source>
        <dbReference type="EMBL" id="APA98785.1"/>
    </source>
</evidence>
<sequence length="116" mass="12374">MSVLKGANLLVMFLLELSVLGAAAWWGATVSGPLAVRILVAVAAAAVFIAVWALFGAANEPRFPQTGWRRVVLELGWFGAASLLLGLAWTPPAGLVMFALWFGNGVLRLVWGQQKL</sequence>
<organism evidence="3 4">
    <name type="scientific">Nocardia seriolae</name>
    <dbReference type="NCBI Taxonomy" id="37332"/>
    <lineage>
        <taxon>Bacteria</taxon>
        <taxon>Bacillati</taxon>
        <taxon>Actinomycetota</taxon>
        <taxon>Actinomycetes</taxon>
        <taxon>Mycobacteriales</taxon>
        <taxon>Nocardiaceae</taxon>
        <taxon>Nocardia</taxon>
    </lineage>
</organism>
<dbReference type="GeneID" id="93374708"/>
<keyword evidence="1" id="KW-0472">Membrane</keyword>
<reference evidence="4" key="1">
    <citation type="submission" date="2015-07" db="EMBL/GenBank/DDBJ databases">
        <title>Nocardia seriolae U-1 whole genome shotgun sequence.</title>
        <authorList>
            <person name="Imajoh M."/>
            <person name="Fukumoto Y."/>
            <person name="Sukeda M."/>
            <person name="Yamane J."/>
            <person name="Yamasaki K."/>
            <person name="Shimizu M."/>
            <person name="Ohnishi K."/>
            <person name="Oshima S."/>
        </authorList>
    </citation>
    <scope>NUCLEOTIDE SEQUENCE [LARGE SCALE GENOMIC DNA]</scope>
    <source>
        <strain evidence="4">U-1</strain>
    </source>
</reference>
<keyword evidence="1" id="KW-1133">Transmembrane helix</keyword>
<keyword evidence="1" id="KW-0812">Transmembrane</keyword>
<proteinExistence type="predicted"/>
<dbReference type="Pfam" id="PF10823">
    <property type="entry name" value="DUF2568"/>
    <property type="match status" value="1"/>
</dbReference>
<dbReference type="KEGG" id="nsr:NS506_04739"/>
<dbReference type="EMBL" id="CP017839">
    <property type="protein sequence ID" value="APA98785.1"/>
    <property type="molecule type" value="Genomic_DNA"/>
</dbReference>
<protein>
    <submittedName>
        <fullName evidence="3">Uncharacterized protein</fullName>
    </submittedName>
</protein>
<feature type="transmembrane region" description="Helical" evidence="1">
    <location>
        <begin position="71"/>
        <end position="89"/>
    </location>
</feature>
<feature type="transmembrane region" description="Helical" evidence="1">
    <location>
        <begin position="34"/>
        <end position="59"/>
    </location>
</feature>
<name>A0A0B8NDM0_9NOCA</name>
<keyword evidence="4" id="KW-1185">Reference proteome</keyword>